<feature type="transmembrane region" description="Helical" evidence="7">
    <location>
        <begin position="373"/>
        <end position="398"/>
    </location>
</feature>
<evidence type="ECO:0000313" key="12">
    <source>
        <dbReference type="Proteomes" id="UP001165063"/>
    </source>
</evidence>
<dbReference type="EMBL" id="BSXU01004397">
    <property type="protein sequence ID" value="GMG43660.1"/>
    <property type="molecule type" value="Genomic_DNA"/>
</dbReference>
<accession>A0A9W6Z5D9</accession>
<feature type="transmembrane region" description="Helical" evidence="7">
    <location>
        <begin position="12"/>
        <end position="33"/>
    </location>
</feature>
<sequence length="528" mass="60175">MTDTANTSAHDVVTALVTNGVMFGILLTCFMVLRLKFKRIYQPKSSFDLTNDGRKPDPLPKEPTAWLITLLTLKPAYIIEHAGLDAYLFVRYLAIVGLIALGGCASFIILFPVNSVGGGSEEGVDRVSMSNCTKPGRYYAHAVVSWFFYGMIMFVIYRELIFYSNLRNLIMSSPAYSKKLSARTVIFQTVTDQYLEEEQFFKLFEGVKTVWVARGQKSLAKKVAKRHRIAMQLEEALTCMLTKAMKVKLKADKKGEIIEPADEMVFYVPQKKRPTTRPKMFSRSVDTIEYCKEEIPKLNSEIEELQQSYRSVKPMNSIAVEFENQYYAQLAYQCNIHDQPFHFMPKHIGVSPDDIIWGNMRLYWWERLPRSTAAIAAIIASIIFWAIPVAFVGMISNITYLTNMVHFLKFIYDMPKVFLGLITSLLPTVMLSLLMMVLPMFIRSMGKLRGEATYQRVELFTQQSYFAFQVIQVFLVTTISSSIAATVTQIIKNPTSIMKLLSANVPKSSNFYVAYMILQERNGIDSLI</sequence>
<dbReference type="Proteomes" id="UP001165063">
    <property type="component" value="Unassembled WGS sequence"/>
</dbReference>
<feature type="transmembrane region" description="Helical" evidence="7">
    <location>
        <begin position="138"/>
        <end position="157"/>
    </location>
</feature>
<evidence type="ECO:0000256" key="3">
    <source>
        <dbReference type="ARBA" id="ARBA00022448"/>
    </source>
</evidence>
<comment type="subcellular location">
    <subcellularLocation>
        <location evidence="1">Membrane</location>
        <topology evidence="1">Multi-pass membrane protein</topology>
    </subcellularLocation>
</comment>
<gene>
    <name evidence="11" type="ORF">Amon01_000667600</name>
</gene>
<dbReference type="Pfam" id="PF14703">
    <property type="entry name" value="PHM7_cyt"/>
    <property type="match status" value="1"/>
</dbReference>
<keyword evidence="12" id="KW-1185">Reference proteome</keyword>
<evidence type="ECO:0000259" key="8">
    <source>
        <dbReference type="Pfam" id="PF02714"/>
    </source>
</evidence>
<dbReference type="InterPro" id="IPR003864">
    <property type="entry name" value="CSC1/OSCA1-like_7TM"/>
</dbReference>
<evidence type="ECO:0000256" key="4">
    <source>
        <dbReference type="ARBA" id="ARBA00022692"/>
    </source>
</evidence>
<evidence type="ECO:0000313" key="11">
    <source>
        <dbReference type="EMBL" id="GMG43660.1"/>
    </source>
</evidence>
<feature type="domain" description="CSC1/OSCA1-like N-terminal transmembrane" evidence="9">
    <location>
        <begin position="12"/>
        <end position="159"/>
    </location>
</feature>
<reference evidence="11" key="1">
    <citation type="submission" date="2023-04" db="EMBL/GenBank/DDBJ databases">
        <title>Ambrosiozyma monospora NBRC 1965.</title>
        <authorList>
            <person name="Ichikawa N."/>
            <person name="Sato H."/>
            <person name="Tonouchi N."/>
        </authorList>
    </citation>
    <scope>NUCLEOTIDE SEQUENCE</scope>
    <source>
        <strain evidence="11">NBRC 1965</strain>
    </source>
</reference>
<keyword evidence="5 7" id="KW-1133">Transmembrane helix</keyword>
<evidence type="ECO:0000259" key="9">
    <source>
        <dbReference type="Pfam" id="PF13967"/>
    </source>
</evidence>
<dbReference type="GO" id="GO:0005227">
    <property type="term" value="F:calcium-activated cation channel activity"/>
    <property type="evidence" value="ECO:0007669"/>
    <property type="project" value="InterPro"/>
</dbReference>
<evidence type="ECO:0000256" key="5">
    <source>
        <dbReference type="ARBA" id="ARBA00022989"/>
    </source>
</evidence>
<dbReference type="InterPro" id="IPR032880">
    <property type="entry name" value="CSC1/OSCA1-like_N"/>
</dbReference>
<dbReference type="PANTHER" id="PTHR13018:SF26">
    <property type="entry name" value="DOMAIN PROTEIN, PUTATIVE (AFU_ORTHOLOGUE AFUA_5G10920)-RELATED"/>
    <property type="match status" value="1"/>
</dbReference>
<feature type="domain" description="CSC1/OSCA1-like cytosolic" evidence="10">
    <location>
        <begin position="182"/>
        <end position="359"/>
    </location>
</feature>
<evidence type="ECO:0000259" key="10">
    <source>
        <dbReference type="Pfam" id="PF14703"/>
    </source>
</evidence>
<feature type="transmembrane region" description="Helical" evidence="7">
    <location>
        <begin position="89"/>
        <end position="111"/>
    </location>
</feature>
<evidence type="ECO:0000256" key="6">
    <source>
        <dbReference type="ARBA" id="ARBA00023136"/>
    </source>
</evidence>
<feature type="domain" description="CSC1/OSCA1-like 7TM region" evidence="8">
    <location>
        <begin position="370"/>
        <end position="520"/>
    </location>
</feature>
<evidence type="ECO:0000256" key="1">
    <source>
        <dbReference type="ARBA" id="ARBA00004141"/>
    </source>
</evidence>
<dbReference type="InterPro" id="IPR027815">
    <property type="entry name" value="CSC1/OSCA1-like_cyt"/>
</dbReference>
<comment type="similarity">
    <text evidence="2">Belongs to the CSC1 (TC 1.A.17) family.</text>
</comment>
<name>A0A9W6Z5D9_AMBMO</name>
<dbReference type="AlphaFoldDB" id="A0A9W6Z5D9"/>
<feature type="transmembrane region" description="Helical" evidence="7">
    <location>
        <begin position="418"/>
        <end position="442"/>
    </location>
</feature>
<keyword evidence="6 7" id="KW-0472">Membrane</keyword>
<keyword evidence="4 7" id="KW-0812">Transmembrane</keyword>
<dbReference type="Pfam" id="PF02714">
    <property type="entry name" value="RSN1_7TM"/>
    <property type="match status" value="1"/>
</dbReference>
<dbReference type="OrthoDB" id="1076608at2759"/>
<protein>
    <submittedName>
        <fullName evidence="11">Unnamed protein product</fullName>
    </submittedName>
</protein>
<dbReference type="Pfam" id="PF13967">
    <property type="entry name" value="RSN1_TM"/>
    <property type="match status" value="1"/>
</dbReference>
<evidence type="ECO:0000256" key="7">
    <source>
        <dbReference type="SAM" id="Phobius"/>
    </source>
</evidence>
<dbReference type="PANTHER" id="PTHR13018">
    <property type="entry name" value="PROBABLE MEMBRANE PROTEIN DUF221-RELATED"/>
    <property type="match status" value="1"/>
</dbReference>
<proteinExistence type="inferred from homology"/>
<dbReference type="InterPro" id="IPR045122">
    <property type="entry name" value="Csc1-like"/>
</dbReference>
<evidence type="ECO:0000256" key="2">
    <source>
        <dbReference type="ARBA" id="ARBA00007779"/>
    </source>
</evidence>
<keyword evidence="3" id="KW-0813">Transport</keyword>
<comment type="caution">
    <text evidence="11">The sequence shown here is derived from an EMBL/GenBank/DDBJ whole genome shotgun (WGS) entry which is preliminary data.</text>
</comment>
<organism evidence="11 12">
    <name type="scientific">Ambrosiozyma monospora</name>
    <name type="common">Yeast</name>
    <name type="synonym">Endomycopsis monosporus</name>
    <dbReference type="NCBI Taxonomy" id="43982"/>
    <lineage>
        <taxon>Eukaryota</taxon>
        <taxon>Fungi</taxon>
        <taxon>Dikarya</taxon>
        <taxon>Ascomycota</taxon>
        <taxon>Saccharomycotina</taxon>
        <taxon>Pichiomycetes</taxon>
        <taxon>Pichiales</taxon>
        <taxon>Pichiaceae</taxon>
        <taxon>Ambrosiozyma</taxon>
    </lineage>
</organism>
<dbReference type="GO" id="GO:0005886">
    <property type="term" value="C:plasma membrane"/>
    <property type="evidence" value="ECO:0007669"/>
    <property type="project" value="TreeGrafter"/>
</dbReference>